<dbReference type="InterPro" id="IPR056127">
    <property type="entry name" value="DUF7710"/>
</dbReference>
<evidence type="ECO:0000259" key="1">
    <source>
        <dbReference type="Pfam" id="PF24819"/>
    </source>
</evidence>
<sequence>MLNGHIYVFNADQACFASAIFTSYLKAEAWIQHHYLSGILTEYPVDTGCYDWAIENGHFKDKSPIDRSPVFIGKFISAHQKNWHFKHGDLLGNNYFAIHDERT</sequence>
<organism evidence="2 3">
    <name type="scientific">Acinetobacter shaoyimingii</name>
    <dbReference type="NCBI Taxonomy" id="2715164"/>
    <lineage>
        <taxon>Bacteria</taxon>
        <taxon>Pseudomonadati</taxon>
        <taxon>Pseudomonadota</taxon>
        <taxon>Gammaproteobacteria</taxon>
        <taxon>Moraxellales</taxon>
        <taxon>Moraxellaceae</taxon>
        <taxon>Acinetobacter</taxon>
    </lineage>
</organism>
<feature type="domain" description="DUF7710" evidence="1">
    <location>
        <begin position="6"/>
        <end position="89"/>
    </location>
</feature>
<keyword evidence="3" id="KW-1185">Reference proteome</keyword>
<evidence type="ECO:0000313" key="2">
    <source>
        <dbReference type="EMBL" id="QIO05265.1"/>
    </source>
</evidence>
<dbReference type="KEGG" id="asha:G8E00_04455"/>
<dbReference type="AlphaFoldDB" id="A0A6G8RTQ0"/>
<dbReference type="EMBL" id="CP049801">
    <property type="protein sequence ID" value="QIO05265.1"/>
    <property type="molecule type" value="Genomic_DNA"/>
</dbReference>
<gene>
    <name evidence="2" type="ORF">G8E00_04455</name>
</gene>
<accession>A0A6G8RTQ0</accession>
<dbReference type="Pfam" id="PF24819">
    <property type="entry name" value="DUF7710"/>
    <property type="match status" value="1"/>
</dbReference>
<dbReference type="RefSeq" id="WP_166012266.1">
    <property type="nucleotide sequence ID" value="NZ_CP049801.1"/>
</dbReference>
<evidence type="ECO:0000313" key="3">
    <source>
        <dbReference type="Proteomes" id="UP000502297"/>
    </source>
</evidence>
<proteinExistence type="predicted"/>
<protein>
    <recommendedName>
        <fullName evidence="1">DUF7710 domain-containing protein</fullName>
    </recommendedName>
</protein>
<name>A0A6G8RTQ0_9GAMM</name>
<dbReference type="Proteomes" id="UP000502297">
    <property type="component" value="Chromosome"/>
</dbReference>
<reference evidence="2 3" key="1">
    <citation type="submission" date="2020-03" db="EMBL/GenBank/DDBJ databases">
        <authorList>
            <person name="Zhu W."/>
        </authorList>
    </citation>
    <scope>NUCLEOTIDE SEQUENCE [LARGE SCALE GENOMIC DNA]</scope>
    <source>
        <strain evidence="2 3">323-1</strain>
    </source>
</reference>